<dbReference type="EMBL" id="FPHL01000010">
    <property type="protein sequence ID" value="SFV55358.1"/>
    <property type="molecule type" value="Genomic_DNA"/>
</dbReference>
<name>A0A1W1BP56_9ZZZZ</name>
<gene>
    <name evidence="1" type="ORF">MNB_SV-10-767</name>
</gene>
<reference evidence="1" key="1">
    <citation type="submission" date="2016-10" db="EMBL/GenBank/DDBJ databases">
        <authorList>
            <person name="de Groot N.N."/>
        </authorList>
    </citation>
    <scope>NUCLEOTIDE SEQUENCE</scope>
</reference>
<protein>
    <submittedName>
        <fullName evidence="1">Uncharacterized protein</fullName>
    </submittedName>
</protein>
<organism evidence="1">
    <name type="scientific">hydrothermal vent metagenome</name>
    <dbReference type="NCBI Taxonomy" id="652676"/>
    <lineage>
        <taxon>unclassified sequences</taxon>
        <taxon>metagenomes</taxon>
        <taxon>ecological metagenomes</taxon>
    </lineage>
</organism>
<accession>A0A1W1BP56</accession>
<proteinExistence type="predicted"/>
<dbReference type="AlphaFoldDB" id="A0A1W1BP56"/>
<evidence type="ECO:0000313" key="1">
    <source>
        <dbReference type="EMBL" id="SFV55358.1"/>
    </source>
</evidence>
<sequence length="40" mass="4470">MFQKCVKNCKNDPLRIMTAVQEGTACDSLFLAQYTVFSPA</sequence>